<feature type="transmembrane region" description="Helical" evidence="1">
    <location>
        <begin position="7"/>
        <end position="28"/>
    </location>
</feature>
<dbReference type="OrthoDB" id="9808748at2"/>
<gene>
    <name evidence="2" type="ORF">NA8A_12540</name>
</gene>
<keyword evidence="1" id="KW-0472">Membrane</keyword>
<dbReference type="EMBL" id="AMSI01000008">
    <property type="protein sequence ID" value="EKF41899.1"/>
    <property type="molecule type" value="Genomic_DNA"/>
</dbReference>
<feature type="transmembrane region" description="Helical" evidence="1">
    <location>
        <begin position="71"/>
        <end position="91"/>
    </location>
</feature>
<dbReference type="RefSeq" id="WP_009450680.1">
    <property type="nucleotide sequence ID" value="NZ_AMSI01000008.1"/>
</dbReference>
<feature type="transmembrane region" description="Helical" evidence="1">
    <location>
        <begin position="97"/>
        <end position="117"/>
    </location>
</feature>
<evidence type="ECO:0000313" key="2">
    <source>
        <dbReference type="EMBL" id="EKF41899.1"/>
    </source>
</evidence>
<evidence type="ECO:0000313" key="3">
    <source>
        <dbReference type="Proteomes" id="UP000007374"/>
    </source>
</evidence>
<reference evidence="2 3" key="1">
    <citation type="journal article" date="2012" name="J. Bacteriol.">
        <title>Genome Sequence of Nitratireductor indicus Type Strain C115.</title>
        <authorList>
            <person name="Lai Q."/>
            <person name="Li G."/>
            <person name="Yu Z."/>
            <person name="Shao Z."/>
        </authorList>
    </citation>
    <scope>NUCLEOTIDE SEQUENCE [LARGE SCALE GENOMIC DNA]</scope>
    <source>
        <strain evidence="2 3">C115</strain>
    </source>
</reference>
<comment type="caution">
    <text evidence="2">The sequence shown here is derived from an EMBL/GenBank/DDBJ whole genome shotgun (WGS) entry which is preliminary data.</text>
</comment>
<dbReference type="AlphaFoldDB" id="K2NVM4"/>
<name>K2NVM4_9HYPH</name>
<organism evidence="2 3">
    <name type="scientific">Nitratireductor indicus C115</name>
    <dbReference type="NCBI Taxonomy" id="1231190"/>
    <lineage>
        <taxon>Bacteria</taxon>
        <taxon>Pseudomonadati</taxon>
        <taxon>Pseudomonadota</taxon>
        <taxon>Alphaproteobacteria</taxon>
        <taxon>Hyphomicrobiales</taxon>
        <taxon>Phyllobacteriaceae</taxon>
        <taxon>Nitratireductor</taxon>
    </lineage>
</organism>
<evidence type="ECO:0000256" key="1">
    <source>
        <dbReference type="SAM" id="Phobius"/>
    </source>
</evidence>
<dbReference type="STRING" id="721133.SAMN05216176_104221"/>
<keyword evidence="1" id="KW-0812">Transmembrane</keyword>
<proteinExistence type="predicted"/>
<dbReference type="eggNOG" id="COG3278">
    <property type="taxonomic scope" value="Bacteria"/>
</dbReference>
<dbReference type="Proteomes" id="UP000007374">
    <property type="component" value="Unassembled WGS sequence"/>
</dbReference>
<keyword evidence="3" id="KW-1185">Reference proteome</keyword>
<sequence length="127" mass="13028">MNGLAKICWITAPIYAVLGMIFGVVMAASGDHTLAPAHGHLNLLGWATIALYGTFYTLVPKAAESRVAKLQVLLAELGVLVIVPGIAMAVMGQGEGLAKAGSLLILAGMLLFAVTVMRSVGSGPVRA</sequence>
<keyword evidence="1" id="KW-1133">Transmembrane helix</keyword>
<feature type="transmembrane region" description="Helical" evidence="1">
    <location>
        <begin position="40"/>
        <end position="59"/>
    </location>
</feature>
<dbReference type="Gene3D" id="1.20.210.10">
    <property type="entry name" value="Cytochrome c oxidase-like, subunit I domain"/>
    <property type="match status" value="1"/>
</dbReference>
<dbReference type="InterPro" id="IPR036927">
    <property type="entry name" value="Cyt_c_oxase-like_su1_sf"/>
</dbReference>
<dbReference type="PATRIC" id="fig|1231190.3.peg.2604"/>
<protein>
    <submittedName>
        <fullName evidence="2">Uncharacterized protein</fullName>
    </submittedName>
</protein>
<accession>K2NVM4</accession>
<dbReference type="SUPFAM" id="SSF81442">
    <property type="entry name" value="Cytochrome c oxidase subunit I-like"/>
    <property type="match status" value="1"/>
</dbReference>